<gene>
    <name evidence="2" type="ORF">QWJ08_00535</name>
</gene>
<protein>
    <submittedName>
        <fullName evidence="2">Uncharacterized protein</fullName>
    </submittedName>
</protein>
<reference evidence="2" key="1">
    <citation type="submission" date="2024-05" db="EMBL/GenBank/DDBJ databases">
        <title>Genome Sequences of Four Agar- Degrading Marine Bacteria.</title>
        <authorList>
            <person name="Phillips E.K."/>
            <person name="Shaffer J.C."/>
            <person name="Henson M.W."/>
            <person name="Temperton B."/>
            <person name="Thrash C.J."/>
            <person name="Martin M.O."/>
        </authorList>
    </citation>
    <scope>NUCLEOTIDE SEQUENCE</scope>
    <source>
        <strain evidence="2">EKP203</strain>
    </source>
</reference>
<keyword evidence="3" id="KW-1185">Reference proteome</keyword>
<name>A0ABT7XVW2_9VIBR</name>
<dbReference type="EMBL" id="JAUEOZ010000001">
    <property type="protein sequence ID" value="MDN2479912.1"/>
    <property type="molecule type" value="Genomic_DNA"/>
</dbReference>
<organism evidence="2 3">
    <name type="scientific">Vibrio agarivorans</name>
    <dbReference type="NCBI Taxonomy" id="153622"/>
    <lineage>
        <taxon>Bacteria</taxon>
        <taxon>Pseudomonadati</taxon>
        <taxon>Pseudomonadota</taxon>
        <taxon>Gammaproteobacteria</taxon>
        <taxon>Vibrionales</taxon>
        <taxon>Vibrionaceae</taxon>
        <taxon>Vibrio</taxon>
    </lineage>
</organism>
<evidence type="ECO:0000256" key="1">
    <source>
        <dbReference type="SAM" id="MobiDB-lite"/>
    </source>
</evidence>
<evidence type="ECO:0000313" key="3">
    <source>
        <dbReference type="Proteomes" id="UP001169719"/>
    </source>
</evidence>
<comment type="caution">
    <text evidence="2">The sequence shown here is derived from an EMBL/GenBank/DDBJ whole genome shotgun (WGS) entry which is preliminary data.</text>
</comment>
<accession>A0ABT7XVW2</accession>
<evidence type="ECO:0000313" key="2">
    <source>
        <dbReference type="EMBL" id="MDN2479912.1"/>
    </source>
</evidence>
<feature type="region of interest" description="Disordered" evidence="1">
    <location>
        <begin position="19"/>
        <end position="41"/>
    </location>
</feature>
<feature type="compositionally biased region" description="Polar residues" evidence="1">
    <location>
        <begin position="19"/>
        <end position="34"/>
    </location>
</feature>
<dbReference type="Proteomes" id="UP001169719">
    <property type="component" value="Unassembled WGS sequence"/>
</dbReference>
<sequence length="195" mass="21856">MQSHLPPGIEKLVRIEPQQLKSEQQLSQPAQSASHVPARHGQQQLPHLTMPLAQWQVVRMLYPPHSNTATSKDALYQVQQMVSPTLRMPTESGVLTAKFELEGQAHQVRWQITQGETLLLTSTLANEQVLKLIPSISGGWHLVSRGIDMVEPLQLLWGANDRVSINSERDNSHMLWFKRVLVVAFGVTAILVLVI</sequence>
<dbReference type="RefSeq" id="WP_289960238.1">
    <property type="nucleotide sequence ID" value="NZ_JAUEOZ010000001.1"/>
</dbReference>
<proteinExistence type="predicted"/>